<dbReference type="AlphaFoldDB" id="A0A5K3F0C6"/>
<dbReference type="WBParaSite" id="MCU_004562-RA">
    <property type="protein sequence ID" value="MCU_004562-RA"/>
    <property type="gene ID" value="MCU_004562"/>
</dbReference>
<reference evidence="1" key="1">
    <citation type="submission" date="2019-11" db="UniProtKB">
        <authorList>
            <consortium name="WormBaseParasite"/>
        </authorList>
    </citation>
    <scope>IDENTIFICATION</scope>
</reference>
<accession>A0A5K3F0C6</accession>
<evidence type="ECO:0000313" key="1">
    <source>
        <dbReference type="WBParaSite" id="MCU_004562-RA"/>
    </source>
</evidence>
<name>A0A5K3F0C6_MESCO</name>
<sequence>MQPGSNQGTTVVQVSKNPVATHTIIQQNGQHLLVGKLGSATATASSVGADGSTLVTESAGNGASAPAVQTLLPTQYLEATAEQTVYAATSGSGGGGGGQVGFLALSRGDTQLRR</sequence>
<organism evidence="1">
    <name type="scientific">Mesocestoides corti</name>
    <name type="common">Flatworm</name>
    <dbReference type="NCBI Taxonomy" id="53468"/>
    <lineage>
        <taxon>Eukaryota</taxon>
        <taxon>Metazoa</taxon>
        <taxon>Spiralia</taxon>
        <taxon>Lophotrochozoa</taxon>
        <taxon>Platyhelminthes</taxon>
        <taxon>Cestoda</taxon>
        <taxon>Eucestoda</taxon>
        <taxon>Cyclophyllidea</taxon>
        <taxon>Mesocestoididae</taxon>
        <taxon>Mesocestoides</taxon>
    </lineage>
</organism>
<protein>
    <submittedName>
        <fullName evidence="1">KID domain-containing protein</fullName>
    </submittedName>
</protein>
<proteinExistence type="predicted"/>